<feature type="domain" description="Peptidase A1" evidence="12">
    <location>
        <begin position="511"/>
        <end position="882"/>
    </location>
</feature>
<dbReference type="PROSITE" id="PS51767">
    <property type="entry name" value="PEPTIDASE_A1"/>
    <property type="match status" value="2"/>
</dbReference>
<feature type="chain" id="PRO_5035189187" description="Aspartic proteinase Asp1" evidence="11">
    <location>
        <begin position="29"/>
        <end position="923"/>
    </location>
</feature>
<feature type="active site" evidence="9">
    <location>
        <position position="284"/>
    </location>
</feature>
<dbReference type="Pfam" id="PF14543">
    <property type="entry name" value="TAXi_N"/>
    <property type="match status" value="2"/>
</dbReference>
<reference evidence="13 14" key="1">
    <citation type="journal article" date="2021" name="bioRxiv">
        <title>The Gossypium anomalum genome as a resource for cotton improvement and evolutionary analysis of hybrid incompatibility.</title>
        <authorList>
            <person name="Grover C.E."/>
            <person name="Yuan D."/>
            <person name="Arick M.A."/>
            <person name="Miller E.R."/>
            <person name="Hu G."/>
            <person name="Peterson D.G."/>
            <person name="Wendel J.F."/>
            <person name="Udall J.A."/>
        </authorList>
    </citation>
    <scope>NUCLEOTIDE SEQUENCE [LARGE SCALE GENOMIC DNA]</scope>
    <source>
        <strain evidence="13">JFW-Udall</strain>
        <tissue evidence="13">Leaf</tissue>
    </source>
</reference>
<gene>
    <name evidence="13" type="ORF">CXB51_005827</name>
</gene>
<comment type="similarity">
    <text evidence="1 10">Belongs to the peptidase A1 family.</text>
</comment>
<dbReference type="FunFam" id="2.40.70.10:FF:000015">
    <property type="entry name" value="Aspartyl protease family protein"/>
    <property type="match status" value="2"/>
</dbReference>
<name>A0A8J6D8A1_9ROSI</name>
<dbReference type="GO" id="GO:0006508">
    <property type="term" value="P:proteolysis"/>
    <property type="evidence" value="ECO:0007669"/>
    <property type="project" value="UniProtKB-KW"/>
</dbReference>
<dbReference type="InterPro" id="IPR021109">
    <property type="entry name" value="Peptidase_aspartic_dom_sf"/>
</dbReference>
<evidence type="ECO:0000256" key="3">
    <source>
        <dbReference type="ARBA" id="ARBA00022729"/>
    </source>
</evidence>
<evidence type="ECO:0000256" key="8">
    <source>
        <dbReference type="ARBA" id="ARBA00077656"/>
    </source>
</evidence>
<dbReference type="Gene3D" id="2.40.70.10">
    <property type="entry name" value="Acid Proteases"/>
    <property type="match status" value="4"/>
</dbReference>
<organism evidence="13 14">
    <name type="scientific">Gossypium anomalum</name>
    <dbReference type="NCBI Taxonomy" id="47600"/>
    <lineage>
        <taxon>Eukaryota</taxon>
        <taxon>Viridiplantae</taxon>
        <taxon>Streptophyta</taxon>
        <taxon>Embryophyta</taxon>
        <taxon>Tracheophyta</taxon>
        <taxon>Spermatophyta</taxon>
        <taxon>Magnoliopsida</taxon>
        <taxon>eudicotyledons</taxon>
        <taxon>Gunneridae</taxon>
        <taxon>Pentapetalae</taxon>
        <taxon>rosids</taxon>
        <taxon>malvids</taxon>
        <taxon>Malvales</taxon>
        <taxon>Malvaceae</taxon>
        <taxon>Malvoideae</taxon>
        <taxon>Gossypium</taxon>
    </lineage>
</organism>
<feature type="active site" evidence="9">
    <location>
        <position position="84"/>
    </location>
</feature>
<dbReference type="PRINTS" id="PR00792">
    <property type="entry name" value="PEPSIN"/>
</dbReference>
<dbReference type="AlphaFoldDB" id="A0A8J6D8A1"/>
<evidence type="ECO:0000256" key="10">
    <source>
        <dbReference type="RuleBase" id="RU000454"/>
    </source>
</evidence>
<evidence type="ECO:0000256" key="5">
    <source>
        <dbReference type="ARBA" id="ARBA00022750"/>
    </source>
</evidence>
<dbReference type="EMBL" id="JAHUZN010000003">
    <property type="protein sequence ID" value="KAG8499359.1"/>
    <property type="molecule type" value="Genomic_DNA"/>
</dbReference>
<dbReference type="PANTHER" id="PTHR13683:SF872">
    <property type="entry name" value="ASPARTIC PROTEINASE ASP1-LIKE ISOFORM X1"/>
    <property type="match status" value="1"/>
</dbReference>
<dbReference type="PROSITE" id="PS51257">
    <property type="entry name" value="PROKAR_LIPOPROTEIN"/>
    <property type="match status" value="1"/>
</dbReference>
<feature type="domain" description="Peptidase A1" evidence="12">
    <location>
        <begin position="66"/>
        <end position="412"/>
    </location>
</feature>
<keyword evidence="4" id="KW-0677">Repeat</keyword>
<evidence type="ECO:0000256" key="4">
    <source>
        <dbReference type="ARBA" id="ARBA00022737"/>
    </source>
</evidence>
<dbReference type="InterPro" id="IPR001969">
    <property type="entry name" value="Aspartic_peptidase_AS"/>
</dbReference>
<dbReference type="InterPro" id="IPR032861">
    <property type="entry name" value="TAXi_N"/>
</dbReference>
<dbReference type="Pfam" id="PF14541">
    <property type="entry name" value="TAXi_C"/>
    <property type="match status" value="2"/>
</dbReference>
<dbReference type="SUPFAM" id="SSF50630">
    <property type="entry name" value="Acid proteases"/>
    <property type="match status" value="2"/>
</dbReference>
<evidence type="ECO:0000256" key="2">
    <source>
        <dbReference type="ARBA" id="ARBA00022670"/>
    </source>
</evidence>
<evidence type="ECO:0000256" key="9">
    <source>
        <dbReference type="PIRSR" id="PIRSR601461-1"/>
    </source>
</evidence>
<keyword evidence="2 10" id="KW-0645">Protease</keyword>
<accession>A0A8J6D8A1</accession>
<dbReference type="InterPro" id="IPR001461">
    <property type="entry name" value="Aspartic_peptidase_A1"/>
</dbReference>
<keyword evidence="14" id="KW-1185">Reference proteome</keyword>
<dbReference type="PANTHER" id="PTHR13683">
    <property type="entry name" value="ASPARTYL PROTEASES"/>
    <property type="match status" value="1"/>
</dbReference>
<evidence type="ECO:0000313" key="13">
    <source>
        <dbReference type="EMBL" id="KAG8499359.1"/>
    </source>
</evidence>
<feature type="signal peptide" evidence="11">
    <location>
        <begin position="1"/>
        <end position="28"/>
    </location>
</feature>
<protein>
    <recommendedName>
        <fullName evidence="7">Aspartic proteinase Asp1</fullName>
    </recommendedName>
    <alternativeName>
        <fullName evidence="8">Nucellin-like protein</fullName>
    </alternativeName>
</protein>
<dbReference type="PROSITE" id="PS00141">
    <property type="entry name" value="ASP_PROTEASE"/>
    <property type="match status" value="3"/>
</dbReference>
<sequence length="923" mass="101113">MADQKMKERIRVSLMIMVLSASLLGCLAATGQNQPPRKSTSIHPRAGVRSSVFLPVSGNVYPLGYYSVTIGIGNPPKPFQLDIDTGSDLTWVQCDAPCTGCTLPRDQLYNPSKNNFVDCKDPICLAVNSPNPPQCKNPNEKCCFQVQYADHGSVLGFIVLDTFPLRLVNGTLSKPHLAFGCGHRLQNRGLHPPTPTAGVLGLGKSKASISSQLSSLGVTKNVFGHCLGDNRGFLFFGADFVPKSGMTWTRMLQSSSDKHYSSGPAELLFSEKPTGIKGVNVIFDTGSTYTYLNLKVYETVLNLIRKNLSGKQLHDVKDNALPICWKDTKPFKSVRDARNYFSTFALSFTGSSNVQLQLPPENYLIVTEQGNVCLGILNGAEAGLGTTNVIGDISLQGKLVIYDNENQMIGWANADCNRKTRSKKKNPIKTQLVRFPRIQLSVQVLKKEDGCKEKQSNSGTDDDVHDVVSWCFSAASQQPINKKSTHLKPHNGFRSSFLFPVTGNVYPLGYYSISLSIGNPPKVFEFDIDTGSDLTWVQCDAPCTGCTKPIDHLYKPQKHILVSCEHPSCGVVHFPESPHCEKPDDQCDFEIDYVDHGSVLGVVVADVFSLRFMNGSLIHLPLTFGCAYDLKNPGPYDPPAAGVLGLGNGKASILSQLRSSDLTRNVLGHCLSGKGGGFLFLGDDLVPSGMSWMPVSANSKHYLSSPAEVFFDGKPTGIKDLKVVFDSGSSYTYFGFQVYEGVLNLVRKGLTKKPLDTVQDKALPICWKGTKPFKSVHDVKNYFSTLTLKFKDTQNIQLELQPEAYLIVTVSRSLVLQQNDIKGHAYNNTSNMLFRSQEDGNACFGILNGTEAGLGDLNVIGDISLIGKMVVYDNEKQRIGWISADCNRLPNSLDSNYKEDIQRPYAANFGILEENHPKTQGSS</sequence>
<evidence type="ECO:0000256" key="1">
    <source>
        <dbReference type="ARBA" id="ARBA00007447"/>
    </source>
</evidence>
<dbReference type="OrthoDB" id="2747330at2759"/>
<evidence type="ECO:0000256" key="7">
    <source>
        <dbReference type="ARBA" id="ARBA00068871"/>
    </source>
</evidence>
<evidence type="ECO:0000259" key="12">
    <source>
        <dbReference type="PROSITE" id="PS51767"/>
    </source>
</evidence>
<proteinExistence type="inferred from homology"/>
<dbReference type="Proteomes" id="UP000701853">
    <property type="component" value="Chromosome 3"/>
</dbReference>
<dbReference type="FunFam" id="2.40.70.10:FF:000027">
    <property type="entry name" value="Aspartic proteinase Asp1 isoform A"/>
    <property type="match status" value="2"/>
</dbReference>
<keyword evidence="3 11" id="KW-0732">Signal</keyword>
<evidence type="ECO:0000256" key="6">
    <source>
        <dbReference type="ARBA" id="ARBA00022801"/>
    </source>
</evidence>
<evidence type="ECO:0000256" key="11">
    <source>
        <dbReference type="SAM" id="SignalP"/>
    </source>
</evidence>
<comment type="caution">
    <text evidence="13">The sequence shown here is derived from an EMBL/GenBank/DDBJ whole genome shotgun (WGS) entry which is preliminary data.</text>
</comment>
<keyword evidence="5 10" id="KW-0064">Aspartyl protease</keyword>
<dbReference type="InterPro" id="IPR032799">
    <property type="entry name" value="TAXi_C"/>
</dbReference>
<dbReference type="InterPro" id="IPR033121">
    <property type="entry name" value="PEPTIDASE_A1"/>
</dbReference>
<evidence type="ECO:0000313" key="14">
    <source>
        <dbReference type="Proteomes" id="UP000701853"/>
    </source>
</evidence>
<dbReference type="GO" id="GO:0004190">
    <property type="term" value="F:aspartic-type endopeptidase activity"/>
    <property type="evidence" value="ECO:0007669"/>
    <property type="project" value="UniProtKB-KW"/>
</dbReference>
<keyword evidence="6 10" id="KW-0378">Hydrolase</keyword>